<dbReference type="HOGENOM" id="CLU_821915_0_0_1"/>
<proteinExistence type="predicted"/>
<dbReference type="OrthoDB" id="5825563at2759"/>
<protein>
    <submittedName>
        <fullName evidence="3">Protein aurora borealis</fullName>
    </submittedName>
</protein>
<feature type="region of interest" description="Disordered" evidence="1">
    <location>
        <begin position="86"/>
        <end position="127"/>
    </location>
</feature>
<feature type="transmembrane region" description="Helical" evidence="2">
    <location>
        <begin position="12"/>
        <end position="34"/>
    </location>
</feature>
<reference evidence="3 4" key="1">
    <citation type="journal article" date="1998" name="Science">
        <title>Genome sequence of the nematode C. elegans: a platform for investigating biology.</title>
        <authorList>
            <consortium name="The C. elegans sequencing consortium"/>
            <person name="Sulson J.E."/>
            <person name="Waterston R."/>
        </authorList>
    </citation>
    <scope>NUCLEOTIDE SEQUENCE [LARGE SCALE GENOMIC DNA]</scope>
    <source>
        <strain evidence="3 4">Bristol N2</strain>
    </source>
</reference>
<name>E9P857_CAEEL</name>
<feature type="compositionally biased region" description="Low complexity" evidence="1">
    <location>
        <begin position="88"/>
        <end position="114"/>
    </location>
</feature>
<keyword evidence="4" id="KW-1185">Reference proteome</keyword>
<keyword evidence="2" id="KW-0472">Membrane</keyword>
<dbReference type="OMA" id="CNIIIPH"/>
<dbReference type="RefSeq" id="NP_001254250.1">
    <property type="nucleotide sequence ID" value="NM_001267321.1"/>
</dbReference>
<dbReference type="GeneID" id="259463"/>
<sequence length="376" mass="41359">MDGFELCVIIPLAMITTFLLIFLCIRVIVMFCCTRAQRKKAAEKISGSLRKHDSGPMFARLEEFDVLTPLQTTPAVSIASGNYKNYGSSSPSTSSGSDSRIQLLPPILSSSSSDSPPPPRRPNHGKTLIVPLNASRYRSPMTMNLVGTPDSRLTSFECGTTKSCATIPEDDEDEMNELLSIDRTSLSVYEQPSGRYGYSAYNLCLPQPTPEFQSSSSGFSPMLPAPTYSPPSLPSESPASKPTKIDIPEAILNDRDDILDREDDHNEDQVSIYEFSRVSDPNSEHSSSNSISDSFYLNNFDVISSAANSQIFEASICGESDVASKFQLHRIEEESENGDEQSCAGAHDPLINSMTHSPSQFFPRSISQQFDMMRLQ</sequence>
<feature type="compositionally biased region" description="Polar residues" evidence="1">
    <location>
        <begin position="210"/>
        <end position="219"/>
    </location>
</feature>
<dbReference type="InParanoid" id="E9P857"/>
<organism evidence="3 4">
    <name type="scientific">Caenorhabditis elegans</name>
    <dbReference type="NCBI Taxonomy" id="6239"/>
    <lineage>
        <taxon>Eukaryota</taxon>
        <taxon>Metazoa</taxon>
        <taxon>Ecdysozoa</taxon>
        <taxon>Nematoda</taxon>
        <taxon>Chromadorea</taxon>
        <taxon>Rhabditida</taxon>
        <taxon>Rhabditina</taxon>
        <taxon>Rhabditomorpha</taxon>
        <taxon>Rhabditoidea</taxon>
        <taxon>Rhabditidae</taxon>
        <taxon>Peloderinae</taxon>
        <taxon>Caenorhabditis</taxon>
    </lineage>
</organism>
<dbReference type="PaxDb" id="6239-ZK673.11c"/>
<feature type="region of interest" description="Disordered" evidence="1">
    <location>
        <begin position="210"/>
        <end position="249"/>
    </location>
</feature>
<dbReference type="Proteomes" id="UP000001940">
    <property type="component" value="Chromosome II"/>
</dbReference>
<accession>E9P857</accession>
<dbReference type="FunCoup" id="E9P857">
    <property type="interactions" value="34"/>
</dbReference>
<dbReference type="ExpressionAtlas" id="E9P857">
    <property type="expression patterns" value="baseline"/>
</dbReference>
<gene>
    <name evidence="3" type="ORF">CELE_ZK673.11</name>
    <name evidence="3 5" type="ORF">ZK673.11</name>
</gene>
<dbReference type="SMR" id="E9P857"/>
<dbReference type="WormBase" id="ZK673.11c">
    <property type="protein sequence ID" value="CE45731"/>
    <property type="gene ID" value="WBGene00014065"/>
</dbReference>
<evidence type="ECO:0000256" key="1">
    <source>
        <dbReference type="SAM" id="MobiDB-lite"/>
    </source>
</evidence>
<dbReference type="Bgee" id="WBGene00014065">
    <property type="expression patterns" value="Expressed in pharyngeal muscle cell (C elegans) and 3 other cell types or tissues"/>
</dbReference>
<evidence type="ECO:0000313" key="5">
    <source>
        <dbReference type="WormBase" id="ZK673.11c"/>
    </source>
</evidence>
<keyword evidence="2" id="KW-1133">Transmembrane helix</keyword>
<dbReference type="CTD" id="259463"/>
<evidence type="ECO:0000256" key="2">
    <source>
        <dbReference type="SAM" id="Phobius"/>
    </source>
</evidence>
<keyword evidence="2" id="KW-0812">Transmembrane</keyword>
<feature type="compositionally biased region" description="Pro residues" evidence="1">
    <location>
        <begin position="223"/>
        <end position="233"/>
    </location>
</feature>
<dbReference type="EMBL" id="BX284602">
    <property type="protein sequence ID" value="CBZ01809.1"/>
    <property type="molecule type" value="Genomic_DNA"/>
</dbReference>
<evidence type="ECO:0000313" key="4">
    <source>
        <dbReference type="Proteomes" id="UP000001940"/>
    </source>
</evidence>
<evidence type="ECO:0000313" key="3">
    <source>
        <dbReference type="EMBL" id="CBZ01809.1"/>
    </source>
</evidence>
<dbReference type="AlphaFoldDB" id="E9P857"/>
<dbReference type="AGR" id="WB:WBGene00014065"/>
<dbReference type="eggNOG" id="ENOG502SUAS">
    <property type="taxonomic scope" value="Eukaryota"/>
</dbReference>